<gene>
    <name evidence="1" type="ORF">BU24DRAFT_473221</name>
</gene>
<dbReference type="Proteomes" id="UP000799778">
    <property type="component" value="Unassembled WGS sequence"/>
</dbReference>
<evidence type="ECO:0000313" key="1">
    <source>
        <dbReference type="EMBL" id="KAF2010033.1"/>
    </source>
</evidence>
<keyword evidence="2" id="KW-1185">Reference proteome</keyword>
<evidence type="ECO:0000313" key="2">
    <source>
        <dbReference type="Proteomes" id="UP000799778"/>
    </source>
</evidence>
<protein>
    <submittedName>
        <fullName evidence="1">Uncharacterized protein</fullName>
    </submittedName>
</protein>
<reference evidence="1" key="1">
    <citation type="journal article" date="2020" name="Stud. Mycol.">
        <title>101 Dothideomycetes genomes: a test case for predicting lifestyles and emergence of pathogens.</title>
        <authorList>
            <person name="Haridas S."/>
            <person name="Albert R."/>
            <person name="Binder M."/>
            <person name="Bloem J."/>
            <person name="Labutti K."/>
            <person name="Salamov A."/>
            <person name="Andreopoulos B."/>
            <person name="Baker S."/>
            <person name="Barry K."/>
            <person name="Bills G."/>
            <person name="Bluhm B."/>
            <person name="Cannon C."/>
            <person name="Castanera R."/>
            <person name="Culley D."/>
            <person name="Daum C."/>
            <person name="Ezra D."/>
            <person name="Gonzalez J."/>
            <person name="Henrissat B."/>
            <person name="Kuo A."/>
            <person name="Liang C."/>
            <person name="Lipzen A."/>
            <person name="Lutzoni F."/>
            <person name="Magnuson J."/>
            <person name="Mondo S."/>
            <person name="Nolan M."/>
            <person name="Ohm R."/>
            <person name="Pangilinan J."/>
            <person name="Park H.-J."/>
            <person name="Ramirez L."/>
            <person name="Alfaro M."/>
            <person name="Sun H."/>
            <person name="Tritt A."/>
            <person name="Yoshinaga Y."/>
            <person name="Zwiers L.-H."/>
            <person name="Turgeon B."/>
            <person name="Goodwin S."/>
            <person name="Spatafora J."/>
            <person name="Crous P."/>
            <person name="Grigoriev I."/>
        </authorList>
    </citation>
    <scope>NUCLEOTIDE SEQUENCE</scope>
    <source>
        <strain evidence="1">CBS 175.79</strain>
    </source>
</reference>
<dbReference type="EMBL" id="ML978077">
    <property type="protein sequence ID" value="KAF2010033.1"/>
    <property type="molecule type" value="Genomic_DNA"/>
</dbReference>
<proteinExistence type="predicted"/>
<dbReference type="GeneID" id="54290163"/>
<organism evidence="1 2">
    <name type="scientific">Aaosphaeria arxii CBS 175.79</name>
    <dbReference type="NCBI Taxonomy" id="1450172"/>
    <lineage>
        <taxon>Eukaryota</taxon>
        <taxon>Fungi</taxon>
        <taxon>Dikarya</taxon>
        <taxon>Ascomycota</taxon>
        <taxon>Pezizomycotina</taxon>
        <taxon>Dothideomycetes</taxon>
        <taxon>Pleosporomycetidae</taxon>
        <taxon>Pleosporales</taxon>
        <taxon>Pleosporales incertae sedis</taxon>
        <taxon>Aaosphaeria</taxon>
    </lineage>
</organism>
<name>A0A6A5XAU8_9PLEO</name>
<dbReference type="AlphaFoldDB" id="A0A6A5XAU8"/>
<dbReference type="RefSeq" id="XP_033378372.1">
    <property type="nucleotide sequence ID" value="XM_033532766.1"/>
</dbReference>
<sequence length="159" mass="18265">MANSSSGQDPHVLYSVEFFHLKGKVYQSEPVATLGFTTSKAIRQLCVDEWGWKCGGCEEYKTYKELAERKHRLSQEDGNGSKRMCKWIDPLDDNKPNETGRNPNAVVQLGLWENLVKTIRPCFRENRIDELLEKIRKDQEEIQEKVMKEGSPTSQARGC</sequence>
<accession>A0A6A5XAU8</accession>